<dbReference type="Proteomes" id="UP001500668">
    <property type="component" value="Unassembled WGS sequence"/>
</dbReference>
<comment type="caution">
    <text evidence="2">The sequence shown here is derived from an EMBL/GenBank/DDBJ whole genome shotgun (WGS) entry which is preliminary data.</text>
</comment>
<accession>A0ABN1FJS8</accession>
<name>A0ABN1FJS8_9ACTN</name>
<dbReference type="Gene3D" id="3.40.50.12780">
    <property type="entry name" value="N-terminal domain of ligase-like"/>
    <property type="match status" value="1"/>
</dbReference>
<gene>
    <name evidence="2" type="ORF">GCM10010394_21870</name>
</gene>
<sequence length="486" mass="52539">MFGTMVRQIQYGARMLRGGRLSVSGLEGTVADLRATIEEFGEPGEEAAVMLPGGTEPDPQIQRTMADRRLKLTVRQAAGHVPYYRRLFEELGLSSHDISLDTLALIPPTPKSALRAASSAFVSERSEPVLLAQTTGTTGTPTGVWFSRYELELAAALSAMSFLMGSALRSRHIVLSTISSRATLAKLNVQRALAMVGAGFIAMGTVDPRIIIDRLATPMRLRGKEPQVSHLIVTASALGGLVQTAERDGWAPADFGLRQILVGGEVLSDSLRSRAEEAFGAQVTDTYSMTETMPTAGLACEEGHLHLSAEQAHIEVLDPLTHAPAGPGEAGTLVVTPYTQYRDTTLLLRYDTGDLVRRLPGAEPPTCSLHGMPATSRILGRHSNGSPELTTRAVLDRLQAERRLPLPTRYALAATSEKPRLYVVADRPSPALLARVEERFDDLPLSGVVLLEDPADLPEPCRVRADLTEHSFELASARRHPVWSAP</sequence>
<dbReference type="InterPro" id="IPR000873">
    <property type="entry name" value="AMP-dep_synth/lig_dom"/>
</dbReference>
<dbReference type="SUPFAM" id="SSF56801">
    <property type="entry name" value="Acetyl-CoA synthetase-like"/>
    <property type="match status" value="1"/>
</dbReference>
<organism evidence="2 3">
    <name type="scientific">Streptomyces crystallinus</name>
    <dbReference type="NCBI Taxonomy" id="68191"/>
    <lineage>
        <taxon>Bacteria</taxon>
        <taxon>Bacillati</taxon>
        <taxon>Actinomycetota</taxon>
        <taxon>Actinomycetes</taxon>
        <taxon>Kitasatosporales</taxon>
        <taxon>Streptomycetaceae</taxon>
        <taxon>Streptomyces</taxon>
    </lineage>
</organism>
<proteinExistence type="predicted"/>
<reference evidence="2 3" key="1">
    <citation type="journal article" date="2019" name="Int. J. Syst. Evol. Microbiol.">
        <title>The Global Catalogue of Microorganisms (GCM) 10K type strain sequencing project: providing services to taxonomists for standard genome sequencing and annotation.</title>
        <authorList>
            <consortium name="The Broad Institute Genomics Platform"/>
            <consortium name="The Broad Institute Genome Sequencing Center for Infectious Disease"/>
            <person name="Wu L."/>
            <person name="Ma J."/>
        </authorList>
    </citation>
    <scope>NUCLEOTIDE SEQUENCE [LARGE SCALE GENOMIC DNA]</scope>
    <source>
        <strain evidence="2 3">JCM 5067</strain>
    </source>
</reference>
<evidence type="ECO:0000313" key="2">
    <source>
        <dbReference type="EMBL" id="GAA0592268.1"/>
    </source>
</evidence>
<protein>
    <recommendedName>
        <fullName evidence="1">AMP-dependent synthetase/ligase domain-containing protein</fullName>
    </recommendedName>
</protein>
<dbReference type="PANTHER" id="PTHR43845">
    <property type="entry name" value="BLR5969 PROTEIN"/>
    <property type="match status" value="1"/>
</dbReference>
<dbReference type="EMBL" id="BAAACA010000014">
    <property type="protein sequence ID" value="GAA0592268.1"/>
    <property type="molecule type" value="Genomic_DNA"/>
</dbReference>
<keyword evidence="3" id="KW-1185">Reference proteome</keyword>
<evidence type="ECO:0000313" key="3">
    <source>
        <dbReference type="Proteomes" id="UP001500668"/>
    </source>
</evidence>
<dbReference type="RefSeq" id="WP_344072875.1">
    <property type="nucleotide sequence ID" value="NZ_BAAACA010000014.1"/>
</dbReference>
<dbReference type="InterPro" id="IPR042099">
    <property type="entry name" value="ANL_N_sf"/>
</dbReference>
<evidence type="ECO:0000259" key="1">
    <source>
        <dbReference type="Pfam" id="PF00501"/>
    </source>
</evidence>
<feature type="domain" description="AMP-dependent synthetase/ligase" evidence="1">
    <location>
        <begin position="123"/>
        <end position="335"/>
    </location>
</feature>
<dbReference type="Pfam" id="PF00501">
    <property type="entry name" value="AMP-binding"/>
    <property type="match status" value="1"/>
</dbReference>
<dbReference type="PANTHER" id="PTHR43845:SF1">
    <property type="entry name" value="BLR5969 PROTEIN"/>
    <property type="match status" value="1"/>
</dbReference>